<name>I2H1V6_HENB6</name>
<dbReference type="Pfam" id="PF00076">
    <property type="entry name" value="RRM_1"/>
    <property type="match status" value="1"/>
</dbReference>
<keyword evidence="8" id="KW-1185">Reference proteome</keyword>
<dbReference type="GO" id="GO:0000463">
    <property type="term" value="P:maturation of LSU-rRNA from tricistronic rRNA transcript (SSU-rRNA, 5.8S rRNA, LSU-rRNA)"/>
    <property type="evidence" value="ECO:0007669"/>
    <property type="project" value="EnsemblFungi"/>
</dbReference>
<dbReference type="HOGENOM" id="CLU_025741_2_0_1"/>
<evidence type="ECO:0000256" key="4">
    <source>
        <dbReference type="PROSITE-ProRule" id="PRU00176"/>
    </source>
</evidence>
<dbReference type="GO" id="GO:0030687">
    <property type="term" value="C:preribosome, large subunit precursor"/>
    <property type="evidence" value="ECO:0007669"/>
    <property type="project" value="EnsemblFungi"/>
</dbReference>
<dbReference type="Proteomes" id="UP000002866">
    <property type="component" value="Chromosome 3"/>
</dbReference>
<feature type="domain" description="RRM" evidence="6">
    <location>
        <begin position="86"/>
        <end position="164"/>
    </location>
</feature>
<dbReference type="Gene3D" id="3.30.70.330">
    <property type="match status" value="1"/>
</dbReference>
<feature type="compositionally biased region" description="Acidic residues" evidence="5">
    <location>
        <begin position="38"/>
        <end position="54"/>
    </location>
</feature>
<dbReference type="GO" id="GO:0043023">
    <property type="term" value="F:ribosomal large subunit binding"/>
    <property type="evidence" value="ECO:0007669"/>
    <property type="project" value="EnsemblFungi"/>
</dbReference>
<dbReference type="eggNOG" id="KOG4208">
    <property type="taxonomic scope" value="Eukaryota"/>
</dbReference>
<reference evidence="7 8" key="1">
    <citation type="journal article" date="2011" name="Proc. Natl. Acad. Sci. U.S.A.">
        <title>Evolutionary erosion of yeast sex chromosomes by mating-type switching accidents.</title>
        <authorList>
            <person name="Gordon J.L."/>
            <person name="Armisen D."/>
            <person name="Proux-Wera E."/>
            <person name="Oheigeartaigh S.S."/>
            <person name="Byrne K.P."/>
            <person name="Wolfe K.H."/>
        </authorList>
    </citation>
    <scope>NUCLEOTIDE SEQUENCE [LARGE SCALE GENOMIC DNA]</scope>
    <source>
        <strain evidence="8">ATCC 34711 / CBS 6284 / DSM 70876 / NBRC 10599 / NRRL Y-10934 / UCD 77-7</strain>
    </source>
</reference>
<proteinExistence type="predicted"/>
<organism evidence="7 8">
    <name type="scientific">Henningerozyma blattae (strain ATCC 34711 / CBS 6284 / DSM 70876 / NBRC 10599 / NRRL Y-10934 / UCD 77-7)</name>
    <name type="common">Yeast</name>
    <name type="synonym">Tetrapisispora blattae</name>
    <dbReference type="NCBI Taxonomy" id="1071380"/>
    <lineage>
        <taxon>Eukaryota</taxon>
        <taxon>Fungi</taxon>
        <taxon>Dikarya</taxon>
        <taxon>Ascomycota</taxon>
        <taxon>Saccharomycotina</taxon>
        <taxon>Saccharomycetes</taxon>
        <taxon>Saccharomycetales</taxon>
        <taxon>Saccharomycetaceae</taxon>
        <taxon>Henningerozyma</taxon>
    </lineage>
</organism>
<keyword evidence="3" id="KW-0539">Nucleus</keyword>
<evidence type="ECO:0000256" key="5">
    <source>
        <dbReference type="SAM" id="MobiDB-lite"/>
    </source>
</evidence>
<dbReference type="KEGG" id="tbl:TBLA_0C05600"/>
<dbReference type="FunCoup" id="I2H1V6">
    <property type="interactions" value="938"/>
</dbReference>
<dbReference type="OMA" id="FYEKQMK"/>
<feature type="compositionally biased region" description="Low complexity" evidence="5">
    <location>
        <begin position="1"/>
        <end position="10"/>
    </location>
</feature>
<dbReference type="InParanoid" id="I2H1V6"/>
<feature type="compositionally biased region" description="Basic residues" evidence="5">
    <location>
        <begin position="64"/>
        <end position="74"/>
    </location>
</feature>
<dbReference type="OrthoDB" id="21467at2759"/>
<feature type="region of interest" description="Disordered" evidence="5">
    <location>
        <begin position="1"/>
        <end position="80"/>
    </location>
</feature>
<gene>
    <name evidence="7" type="primary">TBLA0C05600</name>
    <name evidence="7" type="ORF">TBLA_0C05600</name>
</gene>
<dbReference type="SMART" id="SM00360">
    <property type="entry name" value="RRM"/>
    <property type="match status" value="1"/>
</dbReference>
<dbReference type="PROSITE" id="PS50102">
    <property type="entry name" value="RRM"/>
    <property type="match status" value="1"/>
</dbReference>
<dbReference type="GeneID" id="14495338"/>
<sequence length="215" mass="24580">MSKSTKNSSKSTEKKVTEVVEEQAPVEDNLSVHSSGSESEDEIEGLSSADEAEDGSTSKLSTHQIKKLNKKKESKKKDSDNDQYSNIIYVSRLPQGFHERELNKYFSQFGDLIESRLARNKKSGNSRHYGFVEFVNKEDAKIAQETMNNYLLMGHLLQVRLLAKGSKIEKLYRYKKRVFAETPVKKSSKELKEKAKANHEKRVNKLTEAGITFKW</sequence>
<evidence type="ECO:0000256" key="1">
    <source>
        <dbReference type="ARBA" id="ARBA00004604"/>
    </source>
</evidence>
<evidence type="ECO:0000256" key="2">
    <source>
        <dbReference type="ARBA" id="ARBA00022884"/>
    </source>
</evidence>
<dbReference type="SUPFAM" id="SSF54928">
    <property type="entry name" value="RNA-binding domain, RBD"/>
    <property type="match status" value="1"/>
</dbReference>
<dbReference type="AlphaFoldDB" id="I2H1V6"/>
<dbReference type="PANTHER" id="PTHR46754">
    <property type="entry name" value="MKI67 FHA DOMAIN-INTERACTING NUCLEOLAR PHOSPHOPROTEIN"/>
    <property type="match status" value="1"/>
</dbReference>
<evidence type="ECO:0000313" key="7">
    <source>
        <dbReference type="EMBL" id="CCH60358.1"/>
    </source>
</evidence>
<dbReference type="EMBL" id="HE806318">
    <property type="protein sequence ID" value="CCH60358.1"/>
    <property type="molecule type" value="Genomic_DNA"/>
</dbReference>
<dbReference type="InterPro" id="IPR000504">
    <property type="entry name" value="RRM_dom"/>
</dbReference>
<dbReference type="STRING" id="1071380.I2H1V6"/>
<dbReference type="RefSeq" id="XP_004179877.1">
    <property type="nucleotide sequence ID" value="XM_004179829.1"/>
</dbReference>
<evidence type="ECO:0000313" key="8">
    <source>
        <dbReference type="Proteomes" id="UP000002866"/>
    </source>
</evidence>
<keyword evidence="2 4" id="KW-0694">RNA-binding</keyword>
<dbReference type="InterPro" id="IPR012677">
    <property type="entry name" value="Nucleotide-bd_a/b_plait_sf"/>
</dbReference>
<protein>
    <recommendedName>
        <fullName evidence="6">RRM domain-containing protein</fullName>
    </recommendedName>
</protein>
<comment type="subcellular location">
    <subcellularLocation>
        <location evidence="1">Nucleus</location>
        <location evidence="1">Nucleolus</location>
    </subcellularLocation>
</comment>
<dbReference type="InterPro" id="IPR035979">
    <property type="entry name" value="RBD_domain_sf"/>
</dbReference>
<evidence type="ECO:0000259" key="6">
    <source>
        <dbReference type="PROSITE" id="PS50102"/>
    </source>
</evidence>
<evidence type="ECO:0000256" key="3">
    <source>
        <dbReference type="ARBA" id="ARBA00023242"/>
    </source>
</evidence>
<dbReference type="GO" id="GO:0005730">
    <property type="term" value="C:nucleolus"/>
    <property type="evidence" value="ECO:0007669"/>
    <property type="project" value="UniProtKB-SubCell"/>
</dbReference>
<dbReference type="GO" id="GO:0019843">
    <property type="term" value="F:rRNA binding"/>
    <property type="evidence" value="ECO:0007669"/>
    <property type="project" value="EnsemblFungi"/>
</dbReference>
<accession>I2H1V6</accession>